<dbReference type="Bgee" id="ENSGACG00000000837">
    <property type="expression patterns" value="Expressed in telencephalon and 2 other cell types or tissues"/>
</dbReference>
<reference evidence="1" key="1">
    <citation type="submission" date="2006-01" db="EMBL/GenBank/DDBJ databases">
        <authorList>
            <person name="Lindblad-Toh K."/>
            <person name="Mauceli E."/>
            <person name="Grabherr M."/>
            <person name="Chang J.L."/>
            <person name="Lander E.S."/>
        </authorList>
    </citation>
    <scope>NUCLEOTIDE SEQUENCE [LARGE SCALE GENOMIC DNA]</scope>
</reference>
<organism evidence="1">
    <name type="scientific">Gasterosteus aculeatus</name>
    <name type="common">Three-spined stickleback</name>
    <dbReference type="NCBI Taxonomy" id="69293"/>
    <lineage>
        <taxon>Eukaryota</taxon>
        <taxon>Metazoa</taxon>
        <taxon>Chordata</taxon>
        <taxon>Craniata</taxon>
        <taxon>Vertebrata</taxon>
        <taxon>Euteleostomi</taxon>
        <taxon>Actinopterygii</taxon>
        <taxon>Neopterygii</taxon>
        <taxon>Teleostei</taxon>
        <taxon>Neoteleostei</taxon>
        <taxon>Acanthomorphata</taxon>
        <taxon>Eupercaria</taxon>
        <taxon>Perciformes</taxon>
        <taxon>Cottioidei</taxon>
        <taxon>Gasterosteales</taxon>
        <taxon>Gasterosteidae</taxon>
        <taxon>Gasterosteus</taxon>
    </lineage>
</organism>
<reference evidence="1" key="2">
    <citation type="submission" date="2024-04" db="UniProtKB">
        <authorList>
            <consortium name="Ensembl"/>
        </authorList>
    </citation>
    <scope>IDENTIFICATION</scope>
</reference>
<dbReference type="InParanoid" id="G3N708"/>
<proteinExistence type="predicted"/>
<dbReference type="Ensembl" id="ENSGACT00000001083.1">
    <property type="protein sequence ID" value="ENSGACP00000001083.1"/>
    <property type="gene ID" value="ENSGACG00000000837.1"/>
</dbReference>
<dbReference type="AlphaFoldDB" id="G3N708"/>
<name>G3N708_GASAC</name>
<protein>
    <submittedName>
        <fullName evidence="1">Uncharacterized protein</fullName>
    </submittedName>
</protein>
<accession>G3N708</accession>
<sequence>MRLTKKALTLKNDVEMTTKIHFNPTDHPIIEGIFLSLCPSLRRLRLLEWMWTGLTAMFQNQTTAGKGREDQLSTGTTRRGLDVLTPQSGVSLCFSFNSYSYIHTHV</sequence>
<evidence type="ECO:0000313" key="1">
    <source>
        <dbReference type="Ensembl" id="ENSGACP00000001083.1"/>
    </source>
</evidence>